<name>A0AAD7F3B4_9AGAR</name>
<gene>
    <name evidence="8" type="ORF">DFH08DRAFT_836945</name>
</gene>
<dbReference type="GO" id="GO:0016887">
    <property type="term" value="F:ATP hydrolysis activity"/>
    <property type="evidence" value="ECO:0007669"/>
    <property type="project" value="InterPro"/>
</dbReference>
<dbReference type="SUPFAM" id="SSF90123">
    <property type="entry name" value="ABC transporter transmembrane region"/>
    <property type="match status" value="1"/>
</dbReference>
<keyword evidence="9" id="KW-1185">Reference proteome</keyword>
<keyword evidence="1 6" id="KW-0812">Transmembrane</keyword>
<dbReference type="GO" id="GO:0016020">
    <property type="term" value="C:membrane"/>
    <property type="evidence" value="ECO:0007669"/>
    <property type="project" value="InterPro"/>
</dbReference>
<dbReference type="InterPro" id="IPR036640">
    <property type="entry name" value="ABC1_TM_sf"/>
</dbReference>
<evidence type="ECO:0000313" key="8">
    <source>
        <dbReference type="EMBL" id="KAJ7367247.1"/>
    </source>
</evidence>
<dbReference type="Gene3D" id="1.20.1560.10">
    <property type="entry name" value="ABC transporter type 1, transmembrane domain"/>
    <property type="match status" value="1"/>
</dbReference>
<dbReference type="SUPFAM" id="SSF52540">
    <property type="entry name" value="P-loop containing nucleoside triphosphate hydrolases"/>
    <property type="match status" value="1"/>
</dbReference>
<dbReference type="Gene3D" id="3.40.50.300">
    <property type="entry name" value="P-loop containing nucleotide triphosphate hydrolases"/>
    <property type="match status" value="1"/>
</dbReference>
<feature type="transmembrane region" description="Helical" evidence="6">
    <location>
        <begin position="189"/>
        <end position="213"/>
    </location>
</feature>
<feature type="domain" description="ABC transporter" evidence="7">
    <location>
        <begin position="337"/>
        <end position="556"/>
    </location>
</feature>
<accession>A0AAD7F3B4</accession>
<dbReference type="PROSITE" id="PS50893">
    <property type="entry name" value="ABC_TRANSPORTER_2"/>
    <property type="match status" value="1"/>
</dbReference>
<feature type="transmembrane region" description="Helical" evidence="6">
    <location>
        <begin position="117"/>
        <end position="138"/>
    </location>
</feature>
<reference evidence="8" key="1">
    <citation type="submission" date="2023-03" db="EMBL/GenBank/DDBJ databases">
        <title>Massive genome expansion in bonnet fungi (Mycena s.s.) driven by repeated elements and novel gene families across ecological guilds.</title>
        <authorList>
            <consortium name="Lawrence Berkeley National Laboratory"/>
            <person name="Harder C.B."/>
            <person name="Miyauchi S."/>
            <person name="Viragh M."/>
            <person name="Kuo A."/>
            <person name="Thoen E."/>
            <person name="Andreopoulos B."/>
            <person name="Lu D."/>
            <person name="Skrede I."/>
            <person name="Drula E."/>
            <person name="Henrissat B."/>
            <person name="Morin E."/>
            <person name="Kohler A."/>
            <person name="Barry K."/>
            <person name="LaButti K."/>
            <person name="Morin E."/>
            <person name="Salamov A."/>
            <person name="Lipzen A."/>
            <person name="Mereny Z."/>
            <person name="Hegedus B."/>
            <person name="Baldrian P."/>
            <person name="Stursova M."/>
            <person name="Weitz H."/>
            <person name="Taylor A."/>
            <person name="Grigoriev I.V."/>
            <person name="Nagy L.G."/>
            <person name="Martin F."/>
            <person name="Kauserud H."/>
        </authorList>
    </citation>
    <scope>NUCLEOTIDE SEQUENCE</scope>
    <source>
        <strain evidence="8">CBHHK002</strain>
    </source>
</reference>
<evidence type="ECO:0000256" key="4">
    <source>
        <dbReference type="ARBA" id="ARBA00022989"/>
    </source>
</evidence>
<proteinExistence type="predicted"/>
<dbReference type="PANTHER" id="PTHR24223">
    <property type="entry name" value="ATP-BINDING CASSETTE SUB-FAMILY C"/>
    <property type="match status" value="1"/>
</dbReference>
<dbReference type="AlphaFoldDB" id="A0AAD7F3B4"/>
<keyword evidence="2" id="KW-0547">Nucleotide-binding</keyword>
<evidence type="ECO:0000259" key="7">
    <source>
        <dbReference type="PROSITE" id="PS50893"/>
    </source>
</evidence>
<evidence type="ECO:0000313" key="9">
    <source>
        <dbReference type="Proteomes" id="UP001218218"/>
    </source>
</evidence>
<evidence type="ECO:0000256" key="3">
    <source>
        <dbReference type="ARBA" id="ARBA00022840"/>
    </source>
</evidence>
<keyword evidence="4 6" id="KW-1133">Transmembrane helix</keyword>
<evidence type="ECO:0000256" key="1">
    <source>
        <dbReference type="ARBA" id="ARBA00022692"/>
    </source>
</evidence>
<evidence type="ECO:0000256" key="6">
    <source>
        <dbReference type="SAM" id="Phobius"/>
    </source>
</evidence>
<dbReference type="PANTHER" id="PTHR24223:SF356">
    <property type="entry name" value="ATP-BINDING CASSETTE TRANSPORTER ABC4"/>
    <property type="match status" value="1"/>
</dbReference>
<dbReference type="InterPro" id="IPR050173">
    <property type="entry name" value="ABC_transporter_C-like"/>
</dbReference>
<protein>
    <submittedName>
        <fullName evidence="8">P-loop containing nucleoside triphosphate hydrolase protein</fullName>
    </submittedName>
</protein>
<keyword evidence="5 6" id="KW-0472">Membrane</keyword>
<comment type="caution">
    <text evidence="8">The sequence shown here is derived from an EMBL/GenBank/DDBJ whole genome shotgun (WGS) entry which is preliminary data.</text>
</comment>
<dbReference type="GO" id="GO:0042626">
    <property type="term" value="F:ATPase-coupled transmembrane transporter activity"/>
    <property type="evidence" value="ECO:0007669"/>
    <property type="project" value="TreeGrafter"/>
</dbReference>
<keyword evidence="8" id="KW-0378">Hydrolase</keyword>
<evidence type="ECO:0000256" key="2">
    <source>
        <dbReference type="ARBA" id="ARBA00022741"/>
    </source>
</evidence>
<dbReference type="Proteomes" id="UP001218218">
    <property type="component" value="Unassembled WGS sequence"/>
</dbReference>
<dbReference type="InterPro" id="IPR027417">
    <property type="entry name" value="P-loop_NTPase"/>
</dbReference>
<organism evidence="8 9">
    <name type="scientific">Mycena albidolilacea</name>
    <dbReference type="NCBI Taxonomy" id="1033008"/>
    <lineage>
        <taxon>Eukaryota</taxon>
        <taxon>Fungi</taxon>
        <taxon>Dikarya</taxon>
        <taxon>Basidiomycota</taxon>
        <taxon>Agaricomycotina</taxon>
        <taxon>Agaricomycetes</taxon>
        <taxon>Agaricomycetidae</taxon>
        <taxon>Agaricales</taxon>
        <taxon>Marasmiineae</taxon>
        <taxon>Mycenaceae</taxon>
        <taxon>Mycena</taxon>
    </lineage>
</organism>
<evidence type="ECO:0000256" key="5">
    <source>
        <dbReference type="ARBA" id="ARBA00023136"/>
    </source>
</evidence>
<dbReference type="GO" id="GO:0005524">
    <property type="term" value="F:ATP binding"/>
    <property type="evidence" value="ECO:0007669"/>
    <property type="project" value="UniProtKB-KW"/>
</dbReference>
<dbReference type="EMBL" id="JARIHO010000002">
    <property type="protein sequence ID" value="KAJ7367247.1"/>
    <property type="molecule type" value="Genomic_DNA"/>
</dbReference>
<keyword evidence="3" id="KW-0067">ATP-binding</keyword>
<sequence>MSWRRSSRKSNGHPCHSQFRLDSAKLPTCGQLRTRRSNSESRHQQGTISEITKRGPLAAQIQKDQQILDRTQQVDTEAPVVKPADGKLILGLAEEVQLGHVSSSALNMYFRAMGRKYPLFFFTLFFCGLIFNKIFVALRTWQLGYWAKQYDQLPADEMNVVLSVGDSFGNELWPVSAMVAAMMVKFTAVIIYAPVFFFPSAIVGAWVGQIYIVSQLRAKRLMSTPALRLSRISIRAFGAQTKFDTESLSRIDRYTRAARNYYNLNQFILSAAFSAGLATYLVYIKHTNAGDSGSLINMAVRSINDLERIQGYISIDHEKPATEAGKPPAYWPASGDLQVEGLSARYSEDGPKVLHELSFHIKSGQRGIVGHTGSGKVTFRICSVRYDGRETSELNLDALRSTITIIPQVPELLSGSLRANLDPFGQYDDIELNYTLRAAGLFALQDEMDEGRITLDSTISTGGANLSQLRPSVTSSHTPLLLTPTGLSDYKTDSIIQNSLRQELHGDVSLITAAHRLQTIMDADKIMVLDAGRLVEFDTPKELLKIQDGKLRALVEESGDREALYAMAGADQNQLSHSINI</sequence>
<feature type="transmembrane region" description="Helical" evidence="6">
    <location>
        <begin position="261"/>
        <end position="283"/>
    </location>
</feature>
<dbReference type="InterPro" id="IPR003439">
    <property type="entry name" value="ABC_transporter-like_ATP-bd"/>
</dbReference>